<protein>
    <submittedName>
        <fullName evidence="2">Uncharacterized protein YigA (DUF484 family)</fullName>
    </submittedName>
</protein>
<dbReference type="InterPro" id="IPR029016">
    <property type="entry name" value="GAF-like_dom_sf"/>
</dbReference>
<accession>A0A840LHD5</accession>
<dbReference type="Pfam" id="PF04340">
    <property type="entry name" value="DUF484"/>
    <property type="match status" value="1"/>
</dbReference>
<dbReference type="AlphaFoldDB" id="A0A840LHD5"/>
<name>A0A840LHD5_9BURK</name>
<dbReference type="Proteomes" id="UP000562027">
    <property type="component" value="Unassembled WGS sequence"/>
</dbReference>
<sequence>MTSKPLTPAAATQGVTEQEIAEFLLHTPGFFERHAELLASVQLSHPLGQRAVSLQERQAEMLRDKIKGLEQKIMEMIRNSQENVAIAERLHRWTKRLMQTVQAAELPETLVQELRHQFMIPQAGLRLWGVDAAFAEAEFAQPVSADVKSFASSLSQPYCGVNSGFEAAAWLRSSEGGSGGATSLALIPLTLAEDGKPGRAFGLLVLGSPDPTRYTAEMGTEFLLRVGDIASAALARLLAAPGQAAHRDAGGAA</sequence>
<evidence type="ECO:0000313" key="3">
    <source>
        <dbReference type="Proteomes" id="UP000562027"/>
    </source>
</evidence>
<comment type="caution">
    <text evidence="2">The sequence shown here is derived from an EMBL/GenBank/DDBJ whole genome shotgun (WGS) entry which is preliminary data.</text>
</comment>
<feature type="coiled-coil region" evidence="1">
    <location>
        <begin position="52"/>
        <end position="79"/>
    </location>
</feature>
<evidence type="ECO:0000313" key="2">
    <source>
        <dbReference type="EMBL" id="MBB4845628.1"/>
    </source>
</evidence>
<dbReference type="PANTHER" id="PTHR38765">
    <property type="entry name" value="DUF484 DOMAIN-CONTAINING PROTEIN"/>
    <property type="match status" value="1"/>
</dbReference>
<keyword evidence="1" id="KW-0175">Coiled coil</keyword>
<dbReference type="EMBL" id="JACHLP010000010">
    <property type="protein sequence ID" value="MBB4845628.1"/>
    <property type="molecule type" value="Genomic_DNA"/>
</dbReference>
<proteinExistence type="predicted"/>
<keyword evidence="3" id="KW-1185">Reference proteome</keyword>
<dbReference type="InterPro" id="IPR007435">
    <property type="entry name" value="DUF484"/>
</dbReference>
<dbReference type="PANTHER" id="PTHR38765:SF1">
    <property type="entry name" value="DUF484 DOMAIN-CONTAINING PROTEIN"/>
    <property type="match status" value="1"/>
</dbReference>
<dbReference type="Gene3D" id="3.30.450.40">
    <property type="match status" value="1"/>
</dbReference>
<organism evidence="2 3">
    <name type="scientific">Roseateles oligotrophus</name>
    <dbReference type="NCBI Taxonomy" id="1769250"/>
    <lineage>
        <taxon>Bacteria</taxon>
        <taxon>Pseudomonadati</taxon>
        <taxon>Pseudomonadota</taxon>
        <taxon>Betaproteobacteria</taxon>
        <taxon>Burkholderiales</taxon>
        <taxon>Sphaerotilaceae</taxon>
        <taxon>Roseateles</taxon>
    </lineage>
</organism>
<evidence type="ECO:0000256" key="1">
    <source>
        <dbReference type="SAM" id="Coils"/>
    </source>
</evidence>
<gene>
    <name evidence="2" type="ORF">HNP55_004180</name>
</gene>
<reference evidence="2 3" key="1">
    <citation type="submission" date="2020-08" db="EMBL/GenBank/DDBJ databases">
        <title>Functional genomics of gut bacteria from endangered species of beetles.</title>
        <authorList>
            <person name="Carlos-Shanley C."/>
        </authorList>
    </citation>
    <scope>NUCLEOTIDE SEQUENCE [LARGE SCALE GENOMIC DNA]</scope>
    <source>
        <strain evidence="2 3">S00239</strain>
    </source>
</reference>
<dbReference type="RefSeq" id="WP_348648737.1">
    <property type="nucleotide sequence ID" value="NZ_JACHLP010000010.1"/>
</dbReference>